<sequence>MKVSFMLVSFVQTQTYTILPLGLTLLNIDKLPRFRKRRVEEDTGQANPQTSWLCRRRMHIHILYGLSMSNRRGYSRTSMYVRICMPCVR</sequence>
<organism evidence="1 2">
    <name type="scientific">Pleomassaria siparia CBS 279.74</name>
    <dbReference type="NCBI Taxonomy" id="1314801"/>
    <lineage>
        <taxon>Eukaryota</taxon>
        <taxon>Fungi</taxon>
        <taxon>Dikarya</taxon>
        <taxon>Ascomycota</taxon>
        <taxon>Pezizomycotina</taxon>
        <taxon>Dothideomycetes</taxon>
        <taxon>Pleosporomycetidae</taxon>
        <taxon>Pleosporales</taxon>
        <taxon>Pleomassariaceae</taxon>
        <taxon>Pleomassaria</taxon>
    </lineage>
</organism>
<evidence type="ECO:0000313" key="2">
    <source>
        <dbReference type="Proteomes" id="UP000799428"/>
    </source>
</evidence>
<proteinExistence type="predicted"/>
<protein>
    <submittedName>
        <fullName evidence="1">Uncharacterized protein</fullName>
    </submittedName>
</protein>
<gene>
    <name evidence="1" type="ORF">K504DRAFT_457895</name>
</gene>
<dbReference type="Proteomes" id="UP000799428">
    <property type="component" value="Unassembled WGS sequence"/>
</dbReference>
<dbReference type="AlphaFoldDB" id="A0A6G1KSD0"/>
<accession>A0A6G1KSD0</accession>
<evidence type="ECO:0000313" key="1">
    <source>
        <dbReference type="EMBL" id="KAF2715759.1"/>
    </source>
</evidence>
<dbReference type="EMBL" id="MU005764">
    <property type="protein sequence ID" value="KAF2715759.1"/>
    <property type="molecule type" value="Genomic_DNA"/>
</dbReference>
<keyword evidence="2" id="KW-1185">Reference proteome</keyword>
<name>A0A6G1KSD0_9PLEO</name>
<reference evidence="1" key="1">
    <citation type="journal article" date="2020" name="Stud. Mycol.">
        <title>101 Dothideomycetes genomes: a test case for predicting lifestyles and emergence of pathogens.</title>
        <authorList>
            <person name="Haridas S."/>
            <person name="Albert R."/>
            <person name="Binder M."/>
            <person name="Bloem J."/>
            <person name="Labutti K."/>
            <person name="Salamov A."/>
            <person name="Andreopoulos B."/>
            <person name="Baker S."/>
            <person name="Barry K."/>
            <person name="Bills G."/>
            <person name="Bluhm B."/>
            <person name="Cannon C."/>
            <person name="Castanera R."/>
            <person name="Culley D."/>
            <person name="Daum C."/>
            <person name="Ezra D."/>
            <person name="Gonzalez J."/>
            <person name="Henrissat B."/>
            <person name="Kuo A."/>
            <person name="Liang C."/>
            <person name="Lipzen A."/>
            <person name="Lutzoni F."/>
            <person name="Magnuson J."/>
            <person name="Mondo S."/>
            <person name="Nolan M."/>
            <person name="Ohm R."/>
            <person name="Pangilinan J."/>
            <person name="Park H.-J."/>
            <person name="Ramirez L."/>
            <person name="Alfaro M."/>
            <person name="Sun H."/>
            <person name="Tritt A."/>
            <person name="Yoshinaga Y."/>
            <person name="Zwiers L.-H."/>
            <person name="Turgeon B."/>
            <person name="Goodwin S."/>
            <person name="Spatafora J."/>
            <person name="Crous P."/>
            <person name="Grigoriev I."/>
        </authorList>
    </citation>
    <scope>NUCLEOTIDE SEQUENCE</scope>
    <source>
        <strain evidence="1">CBS 279.74</strain>
    </source>
</reference>